<dbReference type="Pfam" id="PF07799">
    <property type="entry name" value="DUF1643"/>
    <property type="match status" value="1"/>
</dbReference>
<sequence>MSLLAELDYPARPRHAVFSPCRTYRYALSRVWAADKPYALFIGLNPSTADETLDDPTIRRCIDFAKRWGYGGLVMANLFAYRATEPSEMKAATDPVGVANDEWLMELAKYAGVVVAAWGNHGAFLRRSSHIRALLSELHYLQLNQSGEPTHPLYLNSTLTPLRWAI</sequence>
<organism evidence="1 2">
    <name type="scientific">Aeromonas media</name>
    <dbReference type="NCBI Taxonomy" id="651"/>
    <lineage>
        <taxon>Bacteria</taxon>
        <taxon>Pseudomonadati</taxon>
        <taxon>Pseudomonadota</taxon>
        <taxon>Gammaproteobacteria</taxon>
        <taxon>Aeromonadales</taxon>
        <taxon>Aeromonadaceae</taxon>
        <taxon>Aeromonas</taxon>
    </lineage>
</organism>
<dbReference type="RefSeq" id="WP_161647005.1">
    <property type="nucleotide sequence ID" value="NZ_CP038445.1"/>
</dbReference>
<evidence type="ECO:0000313" key="1">
    <source>
        <dbReference type="EMBL" id="QJT38271.1"/>
    </source>
</evidence>
<dbReference type="Proteomes" id="UP000502657">
    <property type="component" value="Chromosome"/>
</dbReference>
<dbReference type="EMBL" id="CP038448">
    <property type="protein sequence ID" value="QJT38271.1"/>
    <property type="molecule type" value="Genomic_DNA"/>
</dbReference>
<proteinExistence type="predicted"/>
<evidence type="ECO:0000313" key="2">
    <source>
        <dbReference type="Proteomes" id="UP000502657"/>
    </source>
</evidence>
<name>A0ABX6NQT5_AERME</name>
<reference evidence="1 2" key="1">
    <citation type="submission" date="2019-03" db="EMBL/GenBank/DDBJ databases">
        <title>Novel transposon Tn6433 accelerates the dissemination of tet(E) in Aeromonas from aerobic biofilm under oxytetracycline stress.</title>
        <authorList>
            <person name="Shi Y."/>
            <person name="Tian Z."/>
            <person name="Zhang Y."/>
            <person name="Zhang H."/>
            <person name="Yang M."/>
        </authorList>
    </citation>
    <scope>NUCLEOTIDE SEQUENCE [LARGE SCALE GENOMIC DNA]</scope>
    <source>
        <strain evidence="1 2">R50-22</strain>
    </source>
</reference>
<keyword evidence="2" id="KW-1185">Reference proteome</keyword>
<protein>
    <submittedName>
        <fullName evidence="1">DUF1643 domain-containing protein</fullName>
    </submittedName>
</protein>
<dbReference type="InterPro" id="IPR012441">
    <property type="entry name" value="DUF1643"/>
</dbReference>
<gene>
    <name evidence="1" type="ORF">E4188_06755</name>
</gene>
<accession>A0ABX6NQT5</accession>